<dbReference type="InterPro" id="IPR000515">
    <property type="entry name" value="MetI-like"/>
</dbReference>
<evidence type="ECO:0000256" key="6">
    <source>
        <dbReference type="ARBA" id="ARBA00022989"/>
    </source>
</evidence>
<gene>
    <name evidence="10" type="ORF">J0M35_11595</name>
</gene>
<comment type="caution">
    <text evidence="10">The sequence shown here is derived from an EMBL/GenBank/DDBJ whole genome shotgun (WGS) entry which is preliminary data.</text>
</comment>
<organism evidence="10 11">
    <name type="scientific">Candidatus Obscuribacter phosphatis</name>
    <dbReference type="NCBI Taxonomy" id="1906157"/>
    <lineage>
        <taxon>Bacteria</taxon>
        <taxon>Bacillati</taxon>
        <taxon>Candidatus Melainabacteria</taxon>
        <taxon>Candidatus Obscuribacterales</taxon>
        <taxon>Candidatus Obscuribacteraceae</taxon>
        <taxon>Candidatus Obscuribacter</taxon>
    </lineage>
</organism>
<dbReference type="CDD" id="cd06261">
    <property type="entry name" value="TM_PBP2"/>
    <property type="match status" value="1"/>
</dbReference>
<dbReference type="AlphaFoldDB" id="A0A8J7TNG9"/>
<dbReference type="InterPro" id="IPR035906">
    <property type="entry name" value="MetI-like_sf"/>
</dbReference>
<evidence type="ECO:0000313" key="10">
    <source>
        <dbReference type="EMBL" id="MBN8661003.1"/>
    </source>
</evidence>
<dbReference type="PROSITE" id="PS50928">
    <property type="entry name" value="ABC_TM1"/>
    <property type="match status" value="1"/>
</dbReference>
<evidence type="ECO:0000256" key="7">
    <source>
        <dbReference type="ARBA" id="ARBA00023136"/>
    </source>
</evidence>
<name>A0A8J7TNG9_9BACT</name>
<evidence type="ECO:0000256" key="1">
    <source>
        <dbReference type="ARBA" id="ARBA00004651"/>
    </source>
</evidence>
<comment type="subcellular location">
    <subcellularLocation>
        <location evidence="1 8">Cell membrane</location>
        <topology evidence="1 8">Multi-pass membrane protein</topology>
    </subcellularLocation>
</comment>
<dbReference type="Proteomes" id="UP000664277">
    <property type="component" value="Unassembled WGS sequence"/>
</dbReference>
<feature type="transmembrane region" description="Helical" evidence="8">
    <location>
        <begin position="71"/>
        <end position="94"/>
    </location>
</feature>
<comment type="similarity">
    <text evidence="2">Belongs to the binding-protein-dependent transport system permease family. CysTW subfamily.</text>
</comment>
<proteinExistence type="inferred from homology"/>
<dbReference type="EMBL" id="JAFLCK010000015">
    <property type="protein sequence ID" value="MBN8661003.1"/>
    <property type="molecule type" value="Genomic_DNA"/>
</dbReference>
<dbReference type="PANTHER" id="PTHR42929">
    <property type="entry name" value="INNER MEMBRANE ABC TRANSPORTER PERMEASE PROTEIN YDCU-RELATED-RELATED"/>
    <property type="match status" value="1"/>
</dbReference>
<sequence>MFSTKTARSLPLLIAPAFLVLAVMVVLPLIILFVYSLGLRDDLGRVVLSFHPDNYLRFFCGPYLACLWRSLALSFITMFTTLVLGYLLAFYLAFQASPRYRNLLALLVVLPLWTSSLLRTYAWITILHPTGLLPSWLALLNIEAPPLLYTPFAVWLGMVYNYLPYMVLPLYTSLERLDVRLLEASSDLGAKPITTIFKVLLPLTSGGIIAGSIMVFVPSLGDYVTPDLMGGAKTMFIGNLIQNQFLAVRDWVFGSAVSTILIFLVSFAVVLYLRYASKDM</sequence>
<evidence type="ECO:0000256" key="4">
    <source>
        <dbReference type="ARBA" id="ARBA00022475"/>
    </source>
</evidence>
<dbReference type="PANTHER" id="PTHR42929:SF1">
    <property type="entry name" value="INNER MEMBRANE ABC TRANSPORTER PERMEASE PROTEIN YDCU-RELATED"/>
    <property type="match status" value="1"/>
</dbReference>
<evidence type="ECO:0000313" key="11">
    <source>
        <dbReference type="Proteomes" id="UP000664277"/>
    </source>
</evidence>
<evidence type="ECO:0000256" key="5">
    <source>
        <dbReference type="ARBA" id="ARBA00022692"/>
    </source>
</evidence>
<keyword evidence="4" id="KW-1003">Cell membrane</keyword>
<feature type="transmembrane region" description="Helical" evidence="8">
    <location>
        <begin position="251"/>
        <end position="273"/>
    </location>
</feature>
<feature type="transmembrane region" description="Helical" evidence="8">
    <location>
        <begin position="12"/>
        <end position="35"/>
    </location>
</feature>
<evidence type="ECO:0000256" key="3">
    <source>
        <dbReference type="ARBA" id="ARBA00022448"/>
    </source>
</evidence>
<evidence type="ECO:0000256" key="8">
    <source>
        <dbReference type="RuleBase" id="RU363032"/>
    </source>
</evidence>
<feature type="transmembrane region" description="Helical" evidence="8">
    <location>
        <begin position="195"/>
        <end position="217"/>
    </location>
</feature>
<reference evidence="10" key="1">
    <citation type="submission" date="2021-02" db="EMBL/GenBank/DDBJ databases">
        <title>Genome-Resolved Metagenomics of a Microbial Community Performing Photosynthetic Biological Nutrient Removal.</title>
        <authorList>
            <person name="Mcdaniel E.A."/>
        </authorList>
    </citation>
    <scope>NUCLEOTIDE SEQUENCE</scope>
    <source>
        <strain evidence="10">UWPOB_OBS1</strain>
    </source>
</reference>
<keyword evidence="6 8" id="KW-1133">Transmembrane helix</keyword>
<protein>
    <submittedName>
        <fullName evidence="10">ABC transporter permease</fullName>
    </submittedName>
</protein>
<keyword evidence="7 8" id="KW-0472">Membrane</keyword>
<keyword evidence="3 8" id="KW-0813">Transport</keyword>
<dbReference type="GO" id="GO:0005886">
    <property type="term" value="C:plasma membrane"/>
    <property type="evidence" value="ECO:0007669"/>
    <property type="project" value="UniProtKB-SubCell"/>
</dbReference>
<dbReference type="Gene3D" id="1.10.3720.10">
    <property type="entry name" value="MetI-like"/>
    <property type="match status" value="1"/>
</dbReference>
<dbReference type="SUPFAM" id="SSF161098">
    <property type="entry name" value="MetI-like"/>
    <property type="match status" value="1"/>
</dbReference>
<feature type="domain" description="ABC transmembrane type-1" evidence="9">
    <location>
        <begin position="67"/>
        <end position="274"/>
    </location>
</feature>
<feature type="transmembrane region" description="Helical" evidence="8">
    <location>
        <begin position="103"/>
        <end position="127"/>
    </location>
</feature>
<evidence type="ECO:0000259" key="9">
    <source>
        <dbReference type="PROSITE" id="PS50928"/>
    </source>
</evidence>
<keyword evidence="5 8" id="KW-0812">Transmembrane</keyword>
<evidence type="ECO:0000256" key="2">
    <source>
        <dbReference type="ARBA" id="ARBA00007069"/>
    </source>
</evidence>
<feature type="transmembrane region" description="Helical" evidence="8">
    <location>
        <begin position="147"/>
        <end position="174"/>
    </location>
</feature>
<dbReference type="Pfam" id="PF00528">
    <property type="entry name" value="BPD_transp_1"/>
    <property type="match status" value="1"/>
</dbReference>
<dbReference type="GO" id="GO:0055085">
    <property type="term" value="P:transmembrane transport"/>
    <property type="evidence" value="ECO:0007669"/>
    <property type="project" value="InterPro"/>
</dbReference>
<accession>A0A8J7TNG9</accession>